<keyword evidence="2" id="KW-1185">Reference proteome</keyword>
<evidence type="ECO:0000313" key="1">
    <source>
        <dbReference type="EMBL" id="RGP57075.1"/>
    </source>
</evidence>
<dbReference type="Proteomes" id="UP000265411">
    <property type="component" value="Unassembled WGS sequence"/>
</dbReference>
<organism evidence="1 2">
    <name type="scientific">Pseudomonas abyssi</name>
    <dbReference type="NCBI Taxonomy" id="170540"/>
    <lineage>
        <taxon>Bacteria</taxon>
        <taxon>Pseudomonadati</taxon>
        <taxon>Pseudomonadota</taxon>
        <taxon>Gammaproteobacteria</taxon>
        <taxon>Pseudomonadales</taxon>
        <taxon>Pseudomonadaceae</taxon>
        <taxon>Pseudomonas</taxon>
    </lineage>
</organism>
<dbReference type="Gene3D" id="4.10.410.40">
    <property type="match status" value="1"/>
</dbReference>
<comment type="caution">
    <text evidence="1">The sequence shown here is derived from an EMBL/GenBank/DDBJ whole genome shotgun (WGS) entry which is preliminary data.</text>
</comment>
<evidence type="ECO:0000313" key="2">
    <source>
        <dbReference type="Proteomes" id="UP000265411"/>
    </source>
</evidence>
<dbReference type="RefSeq" id="WP_118129811.1">
    <property type="nucleotide sequence ID" value="NZ_LMAZ01000001.1"/>
</dbReference>
<dbReference type="Pfam" id="PF16460">
    <property type="entry name" value="Phage_TTP_11"/>
    <property type="match status" value="1"/>
</dbReference>
<proteinExistence type="predicted"/>
<name>A0A395RAE8_9PSED</name>
<gene>
    <name evidence="1" type="ORF">ASB58_07015</name>
</gene>
<dbReference type="OrthoDB" id="6039265at2"/>
<sequence length="167" mass="18604">MAMKTQGTQLYGLMPTVADPAVLEVLKIDCMNNFNGGGNPADQITVECLDKFTREFLRGMRTPSQATFTIDADSRIESHVRLHMAAESDDEVYDSIKWALGWSDGFDIPPTLNSEGDDFELPTTRTWFLFDGYVNDFPFDFPINSSVKTAVAIQRSGPAAWIKKVTP</sequence>
<reference evidence="1 2" key="1">
    <citation type="journal article" date="2018" name="Syst. Appl. Microbiol.">
        <title>Pseudomonas gallaeciensis sp. nov., isolated from crude-oil-contaminated intertidal sand samples after the Prestige oil spill.</title>
        <authorList>
            <person name="Mulet M."/>
            <person name="Sanchez D."/>
            <person name="Rodriguez A.C."/>
            <person name="Nogales B."/>
            <person name="Bosch R."/>
            <person name="Busquets A."/>
            <person name="Gomila M."/>
            <person name="Lalucat J."/>
            <person name="Garcia-Valdes E."/>
        </authorList>
    </citation>
    <scope>NUCLEOTIDE SEQUENCE [LARGE SCALE GENOMIC DNA]</scope>
    <source>
        <strain evidence="1 2">V113</strain>
    </source>
</reference>
<accession>A0A395RAE8</accession>
<dbReference type="InterPro" id="IPR032495">
    <property type="entry name" value="Phage_TTP_11"/>
</dbReference>
<protein>
    <submittedName>
        <fullName evidence="1">Phage tail protein</fullName>
    </submittedName>
</protein>
<dbReference type="AlphaFoldDB" id="A0A395RAE8"/>
<dbReference type="EMBL" id="LMAZ01000001">
    <property type="protein sequence ID" value="RGP57075.1"/>
    <property type="molecule type" value="Genomic_DNA"/>
</dbReference>